<keyword evidence="3" id="KW-1185">Reference proteome</keyword>
<accession>A0ABT7Y5Z4</accession>
<proteinExistence type="predicted"/>
<dbReference type="Proteomes" id="UP001169719">
    <property type="component" value="Unassembled WGS sequence"/>
</dbReference>
<dbReference type="PANTHER" id="PTHR42852:SF17">
    <property type="entry name" value="THIOREDOXIN-LIKE PROTEIN HI_1115"/>
    <property type="match status" value="1"/>
</dbReference>
<reference evidence="2" key="1">
    <citation type="submission" date="2024-05" db="EMBL/GenBank/DDBJ databases">
        <title>Genome Sequences of Four Agar- Degrading Marine Bacteria.</title>
        <authorList>
            <person name="Phillips E.K."/>
            <person name="Shaffer J.C."/>
            <person name="Henson M.W."/>
            <person name="Temperton B."/>
            <person name="Thrash C.J."/>
            <person name="Martin M.O."/>
        </authorList>
    </citation>
    <scope>NUCLEOTIDE SEQUENCE</scope>
    <source>
        <strain evidence="2">EKP203</strain>
    </source>
</reference>
<dbReference type="PANTHER" id="PTHR42852">
    <property type="entry name" value="THIOL:DISULFIDE INTERCHANGE PROTEIN DSBE"/>
    <property type="match status" value="1"/>
</dbReference>
<dbReference type="Gene3D" id="3.40.30.10">
    <property type="entry name" value="Glutaredoxin"/>
    <property type="match status" value="1"/>
</dbReference>
<evidence type="ECO:0000259" key="1">
    <source>
        <dbReference type="Pfam" id="PF00578"/>
    </source>
</evidence>
<dbReference type="SUPFAM" id="SSF52833">
    <property type="entry name" value="Thioredoxin-like"/>
    <property type="match status" value="1"/>
</dbReference>
<evidence type="ECO:0000313" key="2">
    <source>
        <dbReference type="EMBL" id="MDN2483476.1"/>
    </source>
</evidence>
<organism evidence="2 3">
    <name type="scientific">Vibrio agarivorans</name>
    <dbReference type="NCBI Taxonomy" id="153622"/>
    <lineage>
        <taxon>Bacteria</taxon>
        <taxon>Pseudomonadati</taxon>
        <taxon>Pseudomonadota</taxon>
        <taxon>Gammaproteobacteria</taxon>
        <taxon>Vibrionales</taxon>
        <taxon>Vibrionaceae</taxon>
        <taxon>Vibrio</taxon>
    </lineage>
</organism>
<name>A0ABT7Y5Z4_9VIBR</name>
<feature type="domain" description="Alkyl hydroperoxide reductase subunit C/ Thiol specific antioxidant" evidence="1">
    <location>
        <begin position="42"/>
        <end position="148"/>
    </location>
</feature>
<comment type="caution">
    <text evidence="2">The sequence shown here is derived from an EMBL/GenBank/DDBJ whole genome shotgun (WGS) entry which is preliminary data.</text>
</comment>
<dbReference type="InterPro" id="IPR050553">
    <property type="entry name" value="Thioredoxin_ResA/DsbE_sf"/>
</dbReference>
<gene>
    <name evidence="2" type="ORF">QWJ08_19205</name>
</gene>
<dbReference type="CDD" id="cd03011">
    <property type="entry name" value="TlpA_like_ScsD_MtbDsbE"/>
    <property type="match status" value="1"/>
</dbReference>
<dbReference type="Pfam" id="PF00578">
    <property type="entry name" value="AhpC-TSA"/>
    <property type="match status" value="1"/>
</dbReference>
<sequence>MSILTKAGSFIKKAAIYLVLFITLSTAVDWYRTSNSPTALPPSMMAKAIDGDAVDLVAQSYESPVVIYFWATWCSVCRFVSPSLSWVSNYYPTYAVALNSGSDRRVSAYVQQHSYQFETINDSDGSWMRQWQIAVTPTTYVIHQGEIQSVTTGFTTPLGVLARIWLS</sequence>
<protein>
    <submittedName>
        <fullName evidence="2">Protein disulfide oxidoreductase</fullName>
    </submittedName>
</protein>
<evidence type="ECO:0000313" key="3">
    <source>
        <dbReference type="Proteomes" id="UP001169719"/>
    </source>
</evidence>
<dbReference type="InterPro" id="IPR036249">
    <property type="entry name" value="Thioredoxin-like_sf"/>
</dbReference>
<dbReference type="EMBL" id="JAUEOZ010000002">
    <property type="protein sequence ID" value="MDN2483476.1"/>
    <property type="molecule type" value="Genomic_DNA"/>
</dbReference>
<dbReference type="RefSeq" id="WP_289963545.1">
    <property type="nucleotide sequence ID" value="NZ_JAUEOZ010000002.1"/>
</dbReference>
<dbReference type="InterPro" id="IPR000866">
    <property type="entry name" value="AhpC/TSA"/>
</dbReference>